<protein>
    <recommendedName>
        <fullName evidence="1">Bacteriophage T5 Orf172 DNA-binding domain-containing protein</fullName>
    </recommendedName>
</protein>
<feature type="domain" description="Bacteriophage T5 Orf172 DNA-binding" evidence="1">
    <location>
        <begin position="185"/>
        <end position="257"/>
    </location>
</feature>
<organism evidence="2 3">
    <name type="scientific">Myroides odoratimimus</name>
    <dbReference type="NCBI Taxonomy" id="76832"/>
    <lineage>
        <taxon>Bacteria</taxon>
        <taxon>Pseudomonadati</taxon>
        <taxon>Bacteroidota</taxon>
        <taxon>Flavobacteriia</taxon>
        <taxon>Flavobacteriales</taxon>
        <taxon>Flavobacteriaceae</taxon>
        <taxon>Myroides</taxon>
    </lineage>
</organism>
<accession>A0AAI8G5C0</accession>
<reference evidence="2 3" key="1">
    <citation type="journal article" date="2016" name="J. Zhejiang Univ. Sci. B">
        <title>Antibiotic resistance mechanisms of Myroides sp.</title>
        <authorList>
            <person name="Hu S."/>
            <person name="Yuan S."/>
            <person name="Qu H."/>
            <person name="Jiang T."/>
            <person name="Zhou Y."/>
            <person name="Wang M."/>
            <person name="Ming D."/>
        </authorList>
    </citation>
    <scope>NUCLEOTIDE SEQUENCE [LARGE SCALE GENOMIC DNA]</scope>
    <source>
        <strain evidence="2 3">PR63039</strain>
    </source>
</reference>
<dbReference type="InterPro" id="IPR018306">
    <property type="entry name" value="Phage_T5_Orf172_DNA-bd"/>
</dbReference>
<gene>
    <name evidence="2" type="ORF">AS202_10805</name>
</gene>
<dbReference type="KEGG" id="mod:AS202_10805"/>
<dbReference type="EMBL" id="CP013690">
    <property type="protein sequence ID" value="ALU26608.1"/>
    <property type="molecule type" value="Genomic_DNA"/>
</dbReference>
<evidence type="ECO:0000313" key="2">
    <source>
        <dbReference type="EMBL" id="ALU26608.1"/>
    </source>
</evidence>
<evidence type="ECO:0000259" key="1">
    <source>
        <dbReference type="SMART" id="SM00974"/>
    </source>
</evidence>
<dbReference type="SMART" id="SM00974">
    <property type="entry name" value="T5orf172"/>
    <property type="match status" value="1"/>
</dbReference>
<sequence length="267" mass="31690">MEELESLEEKFLNCCFTLSLEDIYDLNNEDNGPINNVIKNLDNHCYGVKMFDDEIDLSVHMFFIDNKVKLDGDIICLKLVDKDYDRLLFLFCDLLAKKYNIDTINAFNTFQKRLRGFLELRGFFTISNIELKPYSTSSNLMISNAKRGIFKLTFLEPKEFYRDFLGNLDKQEIESNADYVYLMINEDTSFIKIGASKNPKYREGTLHSKEPAVHLIAFWKTNRKLEKILHKEFENKRIRGEWFRLNFDDLEILKNLVYKYLSDNSYY</sequence>
<proteinExistence type="predicted"/>
<dbReference type="RefSeq" id="WP_058699391.1">
    <property type="nucleotide sequence ID" value="NZ_CP013690.1"/>
</dbReference>
<name>A0AAI8G5C0_9FLAO</name>
<evidence type="ECO:0000313" key="3">
    <source>
        <dbReference type="Proteomes" id="UP000069030"/>
    </source>
</evidence>
<dbReference type="Pfam" id="PF13455">
    <property type="entry name" value="MUG113"/>
    <property type="match status" value="1"/>
</dbReference>
<dbReference type="AlphaFoldDB" id="A0AAI8G5C0"/>
<dbReference type="Proteomes" id="UP000069030">
    <property type="component" value="Chromosome"/>
</dbReference>